<name>A0A2V0P650_9CHLO</name>
<evidence type="ECO:0000313" key="4">
    <source>
        <dbReference type="Proteomes" id="UP000247498"/>
    </source>
</evidence>
<dbReference type="STRING" id="307507.A0A2V0P650"/>
<dbReference type="InterPro" id="IPR000648">
    <property type="entry name" value="Oxysterol-bd"/>
</dbReference>
<dbReference type="AlphaFoldDB" id="A0A2V0P650"/>
<evidence type="ECO:0008006" key="5">
    <source>
        <dbReference type="Google" id="ProtNLM"/>
    </source>
</evidence>
<dbReference type="FunCoup" id="A0A2V0P650">
    <property type="interactions" value="786"/>
</dbReference>
<accession>A0A2V0P650</accession>
<dbReference type="PANTHER" id="PTHR10972:SF136">
    <property type="entry name" value="OXYSTEROL-BINDING PROTEIN 8"/>
    <property type="match status" value="1"/>
</dbReference>
<dbReference type="OrthoDB" id="14833at2759"/>
<dbReference type="Gene3D" id="2.40.160.120">
    <property type="match status" value="1"/>
</dbReference>
<dbReference type="InParanoid" id="A0A2V0P650"/>
<protein>
    <recommendedName>
        <fullName evidence="5">Oxysterol-binding protein</fullName>
    </recommendedName>
</protein>
<feature type="compositionally biased region" description="Basic and acidic residues" evidence="2">
    <location>
        <begin position="355"/>
        <end position="369"/>
    </location>
</feature>
<reference evidence="3 4" key="1">
    <citation type="journal article" date="2018" name="Sci. Rep.">
        <title>Raphidocelis subcapitata (=Pseudokirchneriella subcapitata) provides an insight into genome evolution and environmental adaptations in the Sphaeropleales.</title>
        <authorList>
            <person name="Suzuki S."/>
            <person name="Yamaguchi H."/>
            <person name="Nakajima N."/>
            <person name="Kawachi M."/>
        </authorList>
    </citation>
    <scope>NUCLEOTIDE SEQUENCE [LARGE SCALE GENOMIC DNA]</scope>
    <source>
        <strain evidence="3 4">NIES-35</strain>
    </source>
</reference>
<dbReference type="Pfam" id="PF01237">
    <property type="entry name" value="Oxysterol_BP"/>
    <property type="match status" value="1"/>
</dbReference>
<comment type="similarity">
    <text evidence="1">Belongs to the OSBP family.</text>
</comment>
<evidence type="ECO:0000313" key="3">
    <source>
        <dbReference type="EMBL" id="GBF93343.1"/>
    </source>
</evidence>
<organism evidence="3 4">
    <name type="scientific">Raphidocelis subcapitata</name>
    <dbReference type="NCBI Taxonomy" id="307507"/>
    <lineage>
        <taxon>Eukaryota</taxon>
        <taxon>Viridiplantae</taxon>
        <taxon>Chlorophyta</taxon>
        <taxon>core chlorophytes</taxon>
        <taxon>Chlorophyceae</taxon>
        <taxon>CS clade</taxon>
        <taxon>Sphaeropleales</taxon>
        <taxon>Selenastraceae</taxon>
        <taxon>Raphidocelis</taxon>
    </lineage>
</organism>
<comment type="caution">
    <text evidence="3">The sequence shown here is derived from an EMBL/GenBank/DDBJ whole genome shotgun (WGS) entry which is preliminary data.</text>
</comment>
<evidence type="ECO:0000256" key="2">
    <source>
        <dbReference type="SAM" id="MobiDB-lite"/>
    </source>
</evidence>
<gene>
    <name evidence="3" type="ORF">Rsub_06381</name>
</gene>
<dbReference type="GO" id="GO:0016020">
    <property type="term" value="C:membrane"/>
    <property type="evidence" value="ECO:0007669"/>
    <property type="project" value="TreeGrafter"/>
</dbReference>
<feature type="region of interest" description="Disordered" evidence="2">
    <location>
        <begin position="345"/>
        <end position="373"/>
    </location>
</feature>
<keyword evidence="4" id="KW-1185">Reference proteome</keyword>
<dbReference type="GO" id="GO:0120009">
    <property type="term" value="P:intermembrane lipid transfer"/>
    <property type="evidence" value="ECO:0007669"/>
    <property type="project" value="UniProtKB-ARBA"/>
</dbReference>
<evidence type="ECO:0000256" key="1">
    <source>
        <dbReference type="ARBA" id="ARBA00008842"/>
    </source>
</evidence>
<dbReference type="GO" id="GO:0005829">
    <property type="term" value="C:cytosol"/>
    <property type="evidence" value="ECO:0007669"/>
    <property type="project" value="TreeGrafter"/>
</dbReference>
<dbReference type="PANTHER" id="PTHR10972">
    <property type="entry name" value="OXYSTEROL-BINDING PROTEIN-RELATED"/>
    <property type="match status" value="1"/>
</dbReference>
<dbReference type="InterPro" id="IPR037239">
    <property type="entry name" value="OSBP_sf"/>
</dbReference>
<dbReference type="SUPFAM" id="SSF144000">
    <property type="entry name" value="Oxysterol-binding protein-like"/>
    <property type="match status" value="1"/>
</dbReference>
<sequence length="475" mass="51733">MFSALSGLSEYVGELTGLSAKVHDEGDSTGNEESALSKALAAAGISGKGGDDTHPHDDSAVAEAKASMWNVAAVKEYIGADVLSLLAVPVFIMEPISMLQKMSEVLEYTELLDAADAAEDPVERMAHVAAFLLAPFGCCERAWKPFNPLLGETFELEGLGAKKDGRFLAEQVTTSPPVGVAHAESPRWEYDIVSAPKTKFLGNSLEVFPNGRSRIRLRGSGETYTHVPPNVKVHNIVLGRTWIDAEGEFYIYCPESGARCDLTFTPCGWFNAGRYEFAGHVTDGDGVKRLHLSGLWSSHLDAAACDADGEPAADAPRRRLWSCSPKPEDDHYGRTRFAQRLNTCDGLRRPPLPSDSRRRSDREALEGRHMPRAAAELSRLEEAARAEAAHRESGGGAAWRARWFEHEPGMELLPGEMDAEAVPTWQWKAGGFDRLDSVLDAAGAGDQRRVDDAAVLGHEFAPWQFPELHPVGGHH</sequence>
<dbReference type="EMBL" id="BDRX01000040">
    <property type="protein sequence ID" value="GBF93343.1"/>
    <property type="molecule type" value="Genomic_DNA"/>
</dbReference>
<dbReference type="GO" id="GO:0032934">
    <property type="term" value="F:sterol binding"/>
    <property type="evidence" value="ECO:0007669"/>
    <property type="project" value="TreeGrafter"/>
</dbReference>
<dbReference type="Proteomes" id="UP000247498">
    <property type="component" value="Unassembled WGS sequence"/>
</dbReference>
<dbReference type="FunFam" id="2.40.160.120:FF:000001">
    <property type="entry name" value="Oxysterol-binding protein"/>
    <property type="match status" value="1"/>
</dbReference>
<proteinExistence type="inferred from homology"/>